<reference evidence="2 3" key="1">
    <citation type="submission" date="2017-06" db="EMBL/GenBank/DDBJ databases">
        <title>Complete Genome Sequence of Streptomyces hawaiiensis NRRL 15010 and insights into acyldepsipeptides biosynthesis.</title>
        <authorList>
            <person name="Mariita R.M."/>
            <person name="Sello J.K."/>
        </authorList>
    </citation>
    <scope>NUCLEOTIDE SEQUENCE [LARGE SCALE GENOMIC DNA]</scope>
    <source>
        <strain evidence="2 3">ATCC 12236</strain>
    </source>
</reference>
<accession>A0A6G5RMQ9</accession>
<gene>
    <name evidence="2" type="ORF">CEB94_33090</name>
</gene>
<name>A0A6G5RMQ9_9ACTN</name>
<protein>
    <submittedName>
        <fullName evidence="2">Uncharacterized protein</fullName>
    </submittedName>
</protein>
<keyword evidence="3" id="KW-1185">Reference proteome</keyword>
<feature type="region of interest" description="Disordered" evidence="1">
    <location>
        <begin position="56"/>
        <end position="80"/>
    </location>
</feature>
<dbReference type="AlphaFoldDB" id="A0A6G5RMQ9"/>
<dbReference type="Proteomes" id="UP000495940">
    <property type="component" value="Chromosome"/>
</dbReference>
<evidence type="ECO:0000313" key="2">
    <source>
        <dbReference type="EMBL" id="QCD59134.1"/>
    </source>
</evidence>
<proteinExistence type="predicted"/>
<dbReference type="KEGG" id="shaw:CEB94_33090"/>
<sequence>MGCLFLQYIRPEVGMSHLARYGHIVTLGHVVEVRDHGQDLVAITWSQSFLEPPVDRGDGNLCPARHPDHRGLTGQPVQRQ</sequence>
<evidence type="ECO:0000313" key="3">
    <source>
        <dbReference type="Proteomes" id="UP000495940"/>
    </source>
</evidence>
<evidence type="ECO:0000256" key="1">
    <source>
        <dbReference type="SAM" id="MobiDB-lite"/>
    </source>
</evidence>
<dbReference type="EMBL" id="CP021978">
    <property type="protein sequence ID" value="QCD59134.1"/>
    <property type="molecule type" value="Genomic_DNA"/>
</dbReference>
<organism evidence="2 3">
    <name type="scientific">Streptomyces hawaiiensis</name>
    <dbReference type="NCBI Taxonomy" id="67305"/>
    <lineage>
        <taxon>Bacteria</taxon>
        <taxon>Bacillati</taxon>
        <taxon>Actinomycetota</taxon>
        <taxon>Actinomycetes</taxon>
        <taxon>Kitasatosporales</taxon>
        <taxon>Streptomycetaceae</taxon>
        <taxon>Streptomyces</taxon>
    </lineage>
</organism>